<name>A0A3R5X2C2_9CLOT</name>
<dbReference type="RefSeq" id="WP_128213503.1">
    <property type="nucleotide sequence ID" value="NZ_CP025746.1"/>
</dbReference>
<reference evidence="2 3" key="1">
    <citation type="submission" date="2018-01" db="EMBL/GenBank/DDBJ databases">
        <title>Genome Sequencing and Assembly of Anaerobacter polyendosporus strain CT4.</title>
        <authorList>
            <person name="Tachaapaikoon C."/>
            <person name="Sutheeworapong S."/>
            <person name="Jenjaroenpun P."/>
            <person name="Wongsurawat T."/>
            <person name="Nookeaw I."/>
            <person name="Cheawchanlertfa P."/>
            <person name="Kosugi A."/>
            <person name="Cheevadhanarak S."/>
            <person name="Ratanakhanokchai K."/>
        </authorList>
    </citation>
    <scope>NUCLEOTIDE SEQUENCE [LARGE SCALE GENOMIC DNA]</scope>
    <source>
        <strain evidence="2 3">CT4</strain>
    </source>
</reference>
<protein>
    <submittedName>
        <fullName evidence="2">Uncharacterized protein</fullName>
    </submittedName>
</protein>
<dbReference type="EMBL" id="CP025746">
    <property type="protein sequence ID" value="QAA32761.1"/>
    <property type="molecule type" value="Genomic_DNA"/>
</dbReference>
<dbReference type="Proteomes" id="UP000286268">
    <property type="component" value="Chromosome"/>
</dbReference>
<accession>A0A3R5X2C2</accession>
<organism evidence="2 3">
    <name type="scientific">Clostridium manihotivorum</name>
    <dbReference type="NCBI Taxonomy" id="2320868"/>
    <lineage>
        <taxon>Bacteria</taxon>
        <taxon>Bacillati</taxon>
        <taxon>Bacillota</taxon>
        <taxon>Clostridia</taxon>
        <taxon>Eubacteriales</taxon>
        <taxon>Clostridiaceae</taxon>
        <taxon>Clostridium</taxon>
    </lineage>
</organism>
<keyword evidence="1" id="KW-0175">Coiled coil</keyword>
<keyword evidence="3" id="KW-1185">Reference proteome</keyword>
<sequence length="202" mass="23381">MIFDKLYGRQRDIMQLIYNVSTEEAIININKYMDNNNLKDRDLGSDLDGLKEMGYLEFSWGMRYSLFNFQVTPKGRSYFEMEKDFEKLQNNRVSNQYNVGTINATGSNVTFGDVISSTQSIDNSVQSIEKRIDEMGAEDKEALKELLEEAKEIAENIKETKSIHTNNGFIKRLGKHFEKHNWFYSSILELFGNTVIGTLQNK</sequence>
<proteinExistence type="predicted"/>
<gene>
    <name evidence="2" type="ORF">C1I91_14560</name>
</gene>
<dbReference type="KEGG" id="cmah:C1I91_14560"/>
<dbReference type="OrthoDB" id="1859981at2"/>
<dbReference type="AlphaFoldDB" id="A0A3R5X2C2"/>
<feature type="coiled-coil region" evidence="1">
    <location>
        <begin position="136"/>
        <end position="167"/>
    </location>
</feature>
<evidence type="ECO:0000313" key="3">
    <source>
        <dbReference type="Proteomes" id="UP000286268"/>
    </source>
</evidence>
<evidence type="ECO:0000313" key="2">
    <source>
        <dbReference type="EMBL" id="QAA32761.1"/>
    </source>
</evidence>
<evidence type="ECO:0000256" key="1">
    <source>
        <dbReference type="SAM" id="Coils"/>
    </source>
</evidence>